<evidence type="ECO:0000256" key="2">
    <source>
        <dbReference type="SAM" id="MobiDB-lite"/>
    </source>
</evidence>
<reference evidence="3" key="1">
    <citation type="journal article" date="2023" name="Mol. Phylogenet. Evol.">
        <title>Genome-scale phylogeny and comparative genomics of the fungal order Sordariales.</title>
        <authorList>
            <person name="Hensen N."/>
            <person name="Bonometti L."/>
            <person name="Westerberg I."/>
            <person name="Brannstrom I.O."/>
            <person name="Guillou S."/>
            <person name="Cros-Aarteil S."/>
            <person name="Calhoun S."/>
            <person name="Haridas S."/>
            <person name="Kuo A."/>
            <person name="Mondo S."/>
            <person name="Pangilinan J."/>
            <person name="Riley R."/>
            <person name="LaButti K."/>
            <person name="Andreopoulos B."/>
            <person name="Lipzen A."/>
            <person name="Chen C."/>
            <person name="Yan M."/>
            <person name="Daum C."/>
            <person name="Ng V."/>
            <person name="Clum A."/>
            <person name="Steindorff A."/>
            <person name="Ohm R.A."/>
            <person name="Martin F."/>
            <person name="Silar P."/>
            <person name="Natvig D.O."/>
            <person name="Lalanne C."/>
            <person name="Gautier V."/>
            <person name="Ament-Velasquez S.L."/>
            <person name="Kruys A."/>
            <person name="Hutchinson M.I."/>
            <person name="Powell A.J."/>
            <person name="Barry K."/>
            <person name="Miller A.N."/>
            <person name="Grigoriev I.V."/>
            <person name="Debuchy R."/>
            <person name="Gladieux P."/>
            <person name="Hiltunen Thoren M."/>
            <person name="Johannesson H."/>
        </authorList>
    </citation>
    <scope>NUCLEOTIDE SEQUENCE</scope>
    <source>
        <strain evidence="3">CBS 892.96</strain>
    </source>
</reference>
<evidence type="ECO:0000256" key="1">
    <source>
        <dbReference type="SAM" id="Coils"/>
    </source>
</evidence>
<name>A0AAN7A8I5_9PEZI</name>
<evidence type="ECO:0000313" key="3">
    <source>
        <dbReference type="EMBL" id="KAK4178028.1"/>
    </source>
</evidence>
<sequence length="146" mass="16078">MIRQCSLDLSKEIARKARLHTRLQERAARLIDRDHLRRLALGEGTGAPRVDKEMAAAEMAAAERKVIKAEEKVAEAEGRREKVVRKIEEAKVGVLEVLGGWRLVCEHGLDDDSSDENGDKNRDAEMDDFSGADGDGKENGTGPAQD</sequence>
<comment type="caution">
    <text evidence="3">The sequence shown here is derived from an EMBL/GenBank/DDBJ whole genome shotgun (WGS) entry which is preliminary data.</text>
</comment>
<feature type="region of interest" description="Disordered" evidence="2">
    <location>
        <begin position="108"/>
        <end position="146"/>
    </location>
</feature>
<feature type="coiled-coil region" evidence="1">
    <location>
        <begin position="52"/>
        <end position="86"/>
    </location>
</feature>
<evidence type="ECO:0000313" key="4">
    <source>
        <dbReference type="Proteomes" id="UP001302321"/>
    </source>
</evidence>
<keyword evidence="1" id="KW-0175">Coiled coil</keyword>
<dbReference type="AlphaFoldDB" id="A0AAN7A8I5"/>
<dbReference type="EMBL" id="MU866149">
    <property type="protein sequence ID" value="KAK4178028.1"/>
    <property type="molecule type" value="Genomic_DNA"/>
</dbReference>
<protein>
    <submittedName>
        <fullName evidence="3">Uncharacterized protein</fullName>
    </submittedName>
</protein>
<reference evidence="3" key="2">
    <citation type="submission" date="2023-05" db="EMBL/GenBank/DDBJ databases">
        <authorList>
            <consortium name="Lawrence Berkeley National Laboratory"/>
            <person name="Steindorff A."/>
            <person name="Hensen N."/>
            <person name="Bonometti L."/>
            <person name="Westerberg I."/>
            <person name="Brannstrom I.O."/>
            <person name="Guillou S."/>
            <person name="Cros-Aarteil S."/>
            <person name="Calhoun S."/>
            <person name="Haridas S."/>
            <person name="Kuo A."/>
            <person name="Mondo S."/>
            <person name="Pangilinan J."/>
            <person name="Riley R."/>
            <person name="Labutti K."/>
            <person name="Andreopoulos B."/>
            <person name="Lipzen A."/>
            <person name="Chen C."/>
            <person name="Yanf M."/>
            <person name="Daum C."/>
            <person name="Ng V."/>
            <person name="Clum A."/>
            <person name="Ohm R."/>
            <person name="Martin F."/>
            <person name="Silar P."/>
            <person name="Natvig D."/>
            <person name="Lalanne C."/>
            <person name="Gautier V."/>
            <person name="Ament-Velasquez S.L."/>
            <person name="Kruys A."/>
            <person name="Hutchinson M.I."/>
            <person name="Powell A.J."/>
            <person name="Barry K."/>
            <person name="Miller A.N."/>
            <person name="Grigoriev I.V."/>
            <person name="Debuchy R."/>
            <person name="Gladieux P."/>
            <person name="Thoren M.H."/>
            <person name="Johannesson H."/>
        </authorList>
    </citation>
    <scope>NUCLEOTIDE SEQUENCE</scope>
    <source>
        <strain evidence="3">CBS 892.96</strain>
    </source>
</reference>
<accession>A0AAN7A8I5</accession>
<organism evidence="3 4">
    <name type="scientific">Triangularia setosa</name>
    <dbReference type="NCBI Taxonomy" id="2587417"/>
    <lineage>
        <taxon>Eukaryota</taxon>
        <taxon>Fungi</taxon>
        <taxon>Dikarya</taxon>
        <taxon>Ascomycota</taxon>
        <taxon>Pezizomycotina</taxon>
        <taxon>Sordariomycetes</taxon>
        <taxon>Sordariomycetidae</taxon>
        <taxon>Sordariales</taxon>
        <taxon>Podosporaceae</taxon>
        <taxon>Triangularia</taxon>
    </lineage>
</organism>
<dbReference type="Proteomes" id="UP001302321">
    <property type="component" value="Unassembled WGS sequence"/>
</dbReference>
<keyword evidence="4" id="KW-1185">Reference proteome</keyword>
<proteinExistence type="predicted"/>
<gene>
    <name evidence="3" type="ORF">QBC36DRAFT_288985</name>
</gene>